<dbReference type="InterPro" id="IPR000845">
    <property type="entry name" value="Nucleoside_phosphorylase_d"/>
</dbReference>
<feature type="binding site" evidence="4">
    <location>
        <position position="188"/>
    </location>
    <ligand>
        <name>substrate</name>
    </ligand>
</feature>
<reference evidence="6" key="2">
    <citation type="submission" date="2022-06" db="UniProtKB">
        <authorList>
            <consortium name="EnsemblMetazoa"/>
        </authorList>
    </citation>
    <scope>IDENTIFICATION</scope>
</reference>
<dbReference type="InterPro" id="IPR010044">
    <property type="entry name" value="MTAP"/>
</dbReference>
<comment type="similarity">
    <text evidence="4">Belongs to the PNP/MTAP phosphorylase family. MTAP subfamily.</text>
</comment>
<keyword evidence="4" id="KW-0539">Nucleus</keyword>
<comment type="subunit">
    <text evidence="4">Homotrimer.</text>
</comment>
<feature type="site" description="Important for substrate specificity" evidence="4">
    <location>
        <position position="224"/>
    </location>
</feature>
<comment type="catalytic activity">
    <reaction evidence="4">
        <text>a purine D-ribonucleoside + phosphate = a purine nucleobase + alpha-D-ribose 1-phosphate</text>
        <dbReference type="Rhea" id="RHEA:19805"/>
        <dbReference type="ChEBI" id="CHEBI:26386"/>
        <dbReference type="ChEBI" id="CHEBI:43474"/>
        <dbReference type="ChEBI" id="CHEBI:57720"/>
        <dbReference type="ChEBI" id="CHEBI:142355"/>
        <dbReference type="EC" id="2.4.2.1"/>
    </reaction>
</comment>
<organism evidence="6 7">
    <name type="scientific">Onchocerca volvulus</name>
    <dbReference type="NCBI Taxonomy" id="6282"/>
    <lineage>
        <taxon>Eukaryota</taxon>
        <taxon>Metazoa</taxon>
        <taxon>Ecdysozoa</taxon>
        <taxon>Nematoda</taxon>
        <taxon>Chromadorea</taxon>
        <taxon>Rhabditida</taxon>
        <taxon>Spirurina</taxon>
        <taxon>Spiruromorpha</taxon>
        <taxon>Filarioidea</taxon>
        <taxon>Onchocercidae</taxon>
        <taxon>Onchocerca</taxon>
    </lineage>
</organism>
<keyword evidence="4" id="KW-0963">Cytoplasm</keyword>
<proteinExistence type="inferred from homology"/>
<evidence type="ECO:0000313" key="7">
    <source>
        <dbReference type="Proteomes" id="UP000024404"/>
    </source>
</evidence>
<keyword evidence="3 4" id="KW-0660">Purine salvage</keyword>
<accession>A0A8R1TMZ9</accession>
<comment type="caution">
    <text evidence="4">Lacks conserved residue(s) required for the propagation of feature annotation.</text>
</comment>
<keyword evidence="1 4" id="KW-0328">Glycosyltransferase</keyword>
<dbReference type="CDD" id="cd09010">
    <property type="entry name" value="MTAP_SsMTAPII_like_MTIP"/>
    <property type="match status" value="1"/>
</dbReference>
<keyword evidence="2 4" id="KW-0808">Transferase</keyword>
<dbReference type="GO" id="GO:0006166">
    <property type="term" value="P:purine ribonucleoside salvage"/>
    <property type="evidence" value="ECO:0007669"/>
    <property type="project" value="UniProtKB-UniRule"/>
</dbReference>
<sequence length="351" mass="39506">MNFKIGILGGTGLEDLKIFTNAQELRVNTPFGLPSDALIEGKVGDNTCILLARHGRKHEISPTNVNYRANLWAVMQQGAKVILFTAACGSLKELTPCSFVFLDSVIDRTYKREVTFHDGKDGHPKGVCHIPMYPAYNEKLRQVLITSAEELKYKFFKTGTAICTEGPPFPSRAEIELYRSWNADIANMTVCPEVYLAKELGIPFATTAIVTDYDCWREDEKVSVDFVAQRMRESSDRVKTLFVTAIKKIGAMDWGNEIMEAKVYLAKELGIPFATTAIVTDYDCWREGEKVSVDFVAQRMRESSDRVKTLFVTAIKKIGAMDWGNEIMEAKKTARAGVMIDEHVVFDHLKY</sequence>
<evidence type="ECO:0000256" key="2">
    <source>
        <dbReference type="ARBA" id="ARBA00022679"/>
    </source>
</evidence>
<reference evidence="7" key="1">
    <citation type="submission" date="2013-10" db="EMBL/GenBank/DDBJ databases">
        <title>Genome sequencing of Onchocerca volvulus.</title>
        <authorList>
            <person name="Cotton J."/>
            <person name="Tsai J."/>
            <person name="Stanley E."/>
            <person name="Tracey A."/>
            <person name="Holroyd N."/>
            <person name="Lustigman S."/>
            <person name="Berriman M."/>
        </authorList>
    </citation>
    <scope>NUCLEOTIDE SEQUENCE</scope>
</reference>
<dbReference type="GO" id="GO:0005829">
    <property type="term" value="C:cytosol"/>
    <property type="evidence" value="ECO:0007669"/>
    <property type="project" value="TreeGrafter"/>
</dbReference>
<dbReference type="Gene3D" id="3.40.50.1580">
    <property type="entry name" value="Nucleoside phosphorylase domain"/>
    <property type="match status" value="2"/>
</dbReference>
<dbReference type="Proteomes" id="UP000024404">
    <property type="component" value="Unassembled WGS sequence"/>
</dbReference>
<dbReference type="OMA" id="FVAHVDF"/>
<evidence type="ECO:0000259" key="5">
    <source>
        <dbReference type="Pfam" id="PF01048"/>
    </source>
</evidence>
<evidence type="ECO:0000256" key="4">
    <source>
        <dbReference type="HAMAP-Rule" id="MF_03155"/>
    </source>
</evidence>
<dbReference type="InterPro" id="IPR035994">
    <property type="entry name" value="Nucleoside_phosphorylase_sf"/>
</dbReference>
<feature type="domain" description="Nucleoside phosphorylase" evidence="5">
    <location>
        <begin position="4"/>
        <end position="246"/>
    </location>
</feature>
<dbReference type="Pfam" id="PF01048">
    <property type="entry name" value="PNP_UDP_1"/>
    <property type="match status" value="1"/>
</dbReference>
<dbReference type="SUPFAM" id="SSF53167">
    <property type="entry name" value="Purine and uridine phosphorylases"/>
    <property type="match status" value="2"/>
</dbReference>
<dbReference type="EC" id="2.4.2.1" evidence="4"/>
<dbReference type="EnsemblMetazoa" id="OVOC12744.1">
    <property type="protein sequence ID" value="OVOC12744.1"/>
    <property type="gene ID" value="WBGene00249553"/>
</dbReference>
<feature type="binding site" evidence="4">
    <location>
        <position position="189"/>
    </location>
    <ligand>
        <name>phosphate</name>
        <dbReference type="ChEBI" id="CHEBI:43474"/>
    </ligand>
</feature>
<dbReference type="PANTHER" id="PTHR42679:SF2">
    <property type="entry name" value="S-METHYL-5'-THIOADENOSINE PHOSPHORYLASE"/>
    <property type="match status" value="1"/>
</dbReference>
<comment type="pathway">
    <text evidence="4">Purine metabolism; purine nucleoside salvage.</text>
</comment>
<name>A0A8R1TMZ9_ONCVO</name>
<comment type="subcellular location">
    <subcellularLocation>
        <location evidence="4">Cytoplasm</location>
    </subcellularLocation>
    <subcellularLocation>
        <location evidence="4">Nucleus</location>
    </subcellularLocation>
</comment>
<evidence type="ECO:0000256" key="1">
    <source>
        <dbReference type="ARBA" id="ARBA00022676"/>
    </source>
</evidence>
<evidence type="ECO:0000256" key="3">
    <source>
        <dbReference type="ARBA" id="ARBA00022726"/>
    </source>
</evidence>
<dbReference type="GO" id="GO:0005634">
    <property type="term" value="C:nucleus"/>
    <property type="evidence" value="ECO:0007669"/>
    <property type="project" value="UniProtKB-SubCell"/>
</dbReference>
<comment type="function">
    <text evidence="4">Purine nucleoside phosphorylase involved in purine salvage.</text>
</comment>
<dbReference type="GO" id="GO:0019509">
    <property type="term" value="P:L-methionine salvage from methylthioadenosine"/>
    <property type="evidence" value="ECO:0007669"/>
    <property type="project" value="TreeGrafter"/>
</dbReference>
<dbReference type="PANTHER" id="PTHR42679">
    <property type="entry name" value="S-METHYL-5'-THIOADENOSINE PHOSPHORYLASE"/>
    <property type="match status" value="1"/>
</dbReference>
<feature type="binding site" evidence="4">
    <location>
        <begin position="212"/>
        <end position="214"/>
    </location>
    <ligand>
        <name>substrate</name>
    </ligand>
</feature>
<protein>
    <recommendedName>
        <fullName evidence="4">Purine nucleoside phosphorylase</fullName>
        <shortName evidence="4">PNP</shortName>
        <ecNumber evidence="4">2.4.2.1</ecNumber>
    </recommendedName>
</protein>
<dbReference type="GO" id="GO:0017061">
    <property type="term" value="F:S-methyl-5-thioadenosine phosphorylase activity"/>
    <property type="evidence" value="ECO:0007669"/>
    <property type="project" value="InterPro"/>
</dbReference>
<feature type="binding site" evidence="4">
    <location>
        <position position="11"/>
    </location>
    <ligand>
        <name>phosphate</name>
        <dbReference type="ChEBI" id="CHEBI:43474"/>
    </ligand>
</feature>
<feature type="binding site" evidence="4">
    <location>
        <begin position="53"/>
        <end position="54"/>
    </location>
    <ligand>
        <name>phosphate</name>
        <dbReference type="ChEBI" id="CHEBI:43474"/>
    </ligand>
</feature>
<dbReference type="HAMAP" id="MF_01963">
    <property type="entry name" value="MTAP"/>
    <property type="match status" value="1"/>
</dbReference>
<keyword evidence="7" id="KW-1185">Reference proteome</keyword>
<dbReference type="AlphaFoldDB" id="A0A8R1TMZ9"/>
<evidence type="ECO:0000313" key="6">
    <source>
        <dbReference type="EnsemblMetazoa" id="OVOC12744.1"/>
    </source>
</evidence>
<dbReference type="EMBL" id="CMVM020000676">
    <property type="status" value="NOT_ANNOTATED_CDS"/>
    <property type="molecule type" value="Genomic_DNA"/>
</dbReference>
<comment type="miscellaneous">
    <text evidence="4">Although this enzyme belongs to the family of MTA phosphorylases based on sequence homology, it lacks several conserved amino acids in the substrate binding pocket that confer specificity towards MTA.</text>
</comment>